<keyword evidence="1" id="KW-0805">Transcription regulation</keyword>
<dbReference type="AlphaFoldDB" id="A0A917Y0L1"/>
<evidence type="ECO:0000313" key="5">
    <source>
        <dbReference type="EMBL" id="GGN62569.1"/>
    </source>
</evidence>
<dbReference type="GO" id="GO:0003677">
    <property type="term" value="F:DNA binding"/>
    <property type="evidence" value="ECO:0007669"/>
    <property type="project" value="UniProtKB-KW"/>
</dbReference>
<dbReference type="InterPro" id="IPR011711">
    <property type="entry name" value="GntR_C"/>
</dbReference>
<keyword evidence="3" id="KW-0804">Transcription</keyword>
<keyword evidence="6" id="KW-1185">Reference proteome</keyword>
<dbReference type="SUPFAM" id="SSF46785">
    <property type="entry name" value="Winged helix' DNA-binding domain"/>
    <property type="match status" value="1"/>
</dbReference>
<dbReference type="RefSeq" id="WP_188858440.1">
    <property type="nucleotide sequence ID" value="NZ_BMOS01000023.1"/>
</dbReference>
<evidence type="ECO:0000313" key="6">
    <source>
        <dbReference type="Proteomes" id="UP000624041"/>
    </source>
</evidence>
<gene>
    <name evidence="5" type="ORF">GCM10007971_28650</name>
</gene>
<dbReference type="SMART" id="SM00895">
    <property type="entry name" value="FCD"/>
    <property type="match status" value="1"/>
</dbReference>
<dbReference type="SUPFAM" id="SSF48008">
    <property type="entry name" value="GntR ligand-binding domain-like"/>
    <property type="match status" value="1"/>
</dbReference>
<dbReference type="SMART" id="SM00345">
    <property type="entry name" value="HTH_GNTR"/>
    <property type="match status" value="1"/>
</dbReference>
<name>A0A917Y0L1_9BACI</name>
<proteinExistence type="predicted"/>
<accession>A0A917Y0L1</accession>
<organism evidence="5 6">
    <name type="scientific">Oceanobacillus indicireducens</name>
    <dbReference type="NCBI Taxonomy" id="1004261"/>
    <lineage>
        <taxon>Bacteria</taxon>
        <taxon>Bacillati</taxon>
        <taxon>Bacillota</taxon>
        <taxon>Bacilli</taxon>
        <taxon>Bacillales</taxon>
        <taxon>Bacillaceae</taxon>
        <taxon>Oceanobacillus</taxon>
    </lineage>
</organism>
<dbReference type="PANTHER" id="PTHR43537:SF47">
    <property type="entry name" value="REGULATORY PROTEIN GNTR HTH"/>
    <property type="match status" value="1"/>
</dbReference>
<dbReference type="Gene3D" id="1.10.10.10">
    <property type="entry name" value="Winged helix-like DNA-binding domain superfamily/Winged helix DNA-binding domain"/>
    <property type="match status" value="1"/>
</dbReference>
<evidence type="ECO:0000256" key="3">
    <source>
        <dbReference type="ARBA" id="ARBA00023163"/>
    </source>
</evidence>
<dbReference type="Pfam" id="PF07729">
    <property type="entry name" value="FCD"/>
    <property type="match status" value="1"/>
</dbReference>
<dbReference type="Pfam" id="PF00392">
    <property type="entry name" value="GntR"/>
    <property type="match status" value="1"/>
</dbReference>
<dbReference type="EMBL" id="BMOS01000023">
    <property type="protein sequence ID" value="GGN62569.1"/>
    <property type="molecule type" value="Genomic_DNA"/>
</dbReference>
<dbReference type="InterPro" id="IPR008920">
    <property type="entry name" value="TF_FadR/GntR_C"/>
</dbReference>
<evidence type="ECO:0000256" key="2">
    <source>
        <dbReference type="ARBA" id="ARBA00023125"/>
    </source>
</evidence>
<dbReference type="PRINTS" id="PR00035">
    <property type="entry name" value="HTHGNTR"/>
</dbReference>
<dbReference type="GO" id="GO:0003700">
    <property type="term" value="F:DNA-binding transcription factor activity"/>
    <property type="evidence" value="ECO:0007669"/>
    <property type="project" value="InterPro"/>
</dbReference>
<keyword evidence="2" id="KW-0238">DNA-binding</keyword>
<evidence type="ECO:0000259" key="4">
    <source>
        <dbReference type="PROSITE" id="PS50949"/>
    </source>
</evidence>
<dbReference type="CDD" id="cd07377">
    <property type="entry name" value="WHTH_GntR"/>
    <property type="match status" value="1"/>
</dbReference>
<comment type="caution">
    <text evidence="5">The sequence shown here is derived from an EMBL/GenBank/DDBJ whole genome shotgun (WGS) entry which is preliminary data.</text>
</comment>
<reference evidence="5" key="2">
    <citation type="submission" date="2020-09" db="EMBL/GenBank/DDBJ databases">
        <authorList>
            <person name="Sun Q."/>
            <person name="Ohkuma M."/>
        </authorList>
    </citation>
    <scope>NUCLEOTIDE SEQUENCE</scope>
    <source>
        <strain evidence="5">JCM 17251</strain>
    </source>
</reference>
<dbReference type="InterPro" id="IPR036388">
    <property type="entry name" value="WH-like_DNA-bd_sf"/>
</dbReference>
<dbReference type="PROSITE" id="PS50949">
    <property type="entry name" value="HTH_GNTR"/>
    <property type="match status" value="1"/>
</dbReference>
<dbReference type="Gene3D" id="1.20.120.530">
    <property type="entry name" value="GntR ligand-binding domain-like"/>
    <property type="match status" value="1"/>
</dbReference>
<sequence>MIHKTNRMYLVEQVASQIEQLIESGHWPVGEKIPPEMELMNLFDVSRNTLREAIRALVHAGLLETKQGSGTIVRSANPLGATLKRYIKRSALLETLDVRLALEKQAAQLAAEHRTATDLSTLEACIQSSREAAENGDYEQFIASDIRFHQTIVQASANQLLIDLYEPMVEIVYSFVQDLMAMDAPFKYEEELHLELFRAIRNQDKVEAASYMEDYMKILRENIMKLMED</sequence>
<reference evidence="5" key="1">
    <citation type="journal article" date="2014" name="Int. J. Syst. Evol. Microbiol.">
        <title>Complete genome sequence of Corynebacterium casei LMG S-19264T (=DSM 44701T), isolated from a smear-ripened cheese.</title>
        <authorList>
            <consortium name="US DOE Joint Genome Institute (JGI-PGF)"/>
            <person name="Walter F."/>
            <person name="Albersmeier A."/>
            <person name="Kalinowski J."/>
            <person name="Ruckert C."/>
        </authorList>
    </citation>
    <scope>NUCLEOTIDE SEQUENCE</scope>
    <source>
        <strain evidence="5">JCM 17251</strain>
    </source>
</reference>
<protein>
    <submittedName>
        <fullName evidence="5">GntR family transcriptional regulator</fullName>
    </submittedName>
</protein>
<dbReference type="InterPro" id="IPR036390">
    <property type="entry name" value="WH_DNA-bd_sf"/>
</dbReference>
<dbReference type="Proteomes" id="UP000624041">
    <property type="component" value="Unassembled WGS sequence"/>
</dbReference>
<evidence type="ECO:0000256" key="1">
    <source>
        <dbReference type="ARBA" id="ARBA00023015"/>
    </source>
</evidence>
<dbReference type="PANTHER" id="PTHR43537">
    <property type="entry name" value="TRANSCRIPTIONAL REGULATOR, GNTR FAMILY"/>
    <property type="match status" value="1"/>
</dbReference>
<feature type="domain" description="HTH gntR-type" evidence="4">
    <location>
        <begin position="8"/>
        <end position="76"/>
    </location>
</feature>
<dbReference type="InterPro" id="IPR000524">
    <property type="entry name" value="Tscrpt_reg_HTH_GntR"/>
</dbReference>